<sequence length="266" mass="28954">MLVRFRATRRRARLGSATSVRSCSTGPVCSSMGPRRRSLPLFLSLSLSSAGAALLLRPGSCPGPGALLSPVCGLIKSCGGARSSCSYVAPKNRLRQSTVNRSRSCILSRDRLARRTPSAVARRHALRSECLNSPHKTLHQCLVPPGVLRLVKSPRYAIAPQYVHKKYSAQMPMYSLAGASGSVRHRPRKRCHRHHSLGQGRAWPCAHARLRYPLSPLVARAAFVRRVRANPLFTQGLGSRCVRLWPEVEAGTGARGSIAIGEARTL</sequence>
<evidence type="ECO:0000313" key="2">
    <source>
        <dbReference type="Proteomes" id="UP000250043"/>
    </source>
</evidence>
<keyword evidence="2" id="KW-1185">Reference proteome</keyword>
<protein>
    <submittedName>
        <fullName evidence="1">Uncharacterized protein</fullName>
    </submittedName>
</protein>
<reference evidence="1 2" key="1">
    <citation type="submission" date="2016-07" db="EMBL/GenBank/DDBJ databases">
        <title>Draft genome of the white-rot fungus Obba rivulosa 3A-2.</title>
        <authorList>
            <consortium name="DOE Joint Genome Institute"/>
            <person name="Miettinen O."/>
            <person name="Riley R."/>
            <person name="Acob R."/>
            <person name="Barry K."/>
            <person name="Cullen D."/>
            <person name="De Vries R."/>
            <person name="Hainaut M."/>
            <person name="Hatakka A."/>
            <person name="Henrissat B."/>
            <person name="Hilden K."/>
            <person name="Kuo R."/>
            <person name="Labutti K."/>
            <person name="Lipzen A."/>
            <person name="Makela M.R."/>
            <person name="Sandor L."/>
            <person name="Spatafora J.W."/>
            <person name="Grigoriev I.V."/>
            <person name="Hibbett D.S."/>
        </authorList>
    </citation>
    <scope>NUCLEOTIDE SEQUENCE [LARGE SCALE GENOMIC DNA]</scope>
    <source>
        <strain evidence="1 2">3A-2</strain>
    </source>
</reference>
<dbReference type="EMBL" id="KV722331">
    <property type="protein sequence ID" value="OCH96261.1"/>
    <property type="molecule type" value="Genomic_DNA"/>
</dbReference>
<dbReference type="Proteomes" id="UP000250043">
    <property type="component" value="Unassembled WGS sequence"/>
</dbReference>
<name>A0A8E2J740_9APHY</name>
<proteinExistence type="predicted"/>
<gene>
    <name evidence="1" type="ORF">OBBRIDRAFT_229427</name>
</gene>
<dbReference type="AlphaFoldDB" id="A0A8E2J740"/>
<evidence type="ECO:0000313" key="1">
    <source>
        <dbReference type="EMBL" id="OCH96261.1"/>
    </source>
</evidence>
<organism evidence="1 2">
    <name type="scientific">Obba rivulosa</name>
    <dbReference type="NCBI Taxonomy" id="1052685"/>
    <lineage>
        <taxon>Eukaryota</taxon>
        <taxon>Fungi</taxon>
        <taxon>Dikarya</taxon>
        <taxon>Basidiomycota</taxon>
        <taxon>Agaricomycotina</taxon>
        <taxon>Agaricomycetes</taxon>
        <taxon>Polyporales</taxon>
        <taxon>Gelatoporiaceae</taxon>
        <taxon>Obba</taxon>
    </lineage>
</organism>
<accession>A0A8E2J740</accession>